<reference evidence="6 7" key="1">
    <citation type="submission" date="2024-02" db="EMBL/GenBank/DDBJ databases">
        <authorList>
            <person name="Vignale AGUSTIN F."/>
            <person name="Sosa J E."/>
            <person name="Modenutti C."/>
        </authorList>
    </citation>
    <scope>NUCLEOTIDE SEQUENCE [LARGE SCALE GENOMIC DNA]</scope>
</reference>
<dbReference type="GO" id="GO:0005516">
    <property type="term" value="F:calmodulin binding"/>
    <property type="evidence" value="ECO:0007669"/>
    <property type="project" value="UniProtKB-KW"/>
</dbReference>
<dbReference type="PROSITE" id="PS50096">
    <property type="entry name" value="IQ"/>
    <property type="match status" value="2"/>
</dbReference>
<keyword evidence="1" id="KW-0112">Calmodulin-binding</keyword>
<keyword evidence="7" id="KW-1185">Reference proteome</keyword>
<feature type="compositionally biased region" description="Basic and acidic residues" evidence="4">
    <location>
        <begin position="433"/>
        <end position="446"/>
    </location>
</feature>
<evidence type="ECO:0000256" key="4">
    <source>
        <dbReference type="SAM" id="MobiDB-lite"/>
    </source>
</evidence>
<dbReference type="AlphaFoldDB" id="A0ABC8UYJ9"/>
<dbReference type="Pfam" id="PF13178">
    <property type="entry name" value="DUF4005"/>
    <property type="match status" value="1"/>
</dbReference>
<evidence type="ECO:0000256" key="1">
    <source>
        <dbReference type="ARBA" id="ARBA00022860"/>
    </source>
</evidence>
<gene>
    <name evidence="6" type="ORF">ILEXP_LOCUS56602</name>
</gene>
<dbReference type="PANTHER" id="PTHR32295:SF281">
    <property type="entry name" value="PROTEIN IQ-DOMAIN 31"/>
    <property type="match status" value="1"/>
</dbReference>
<feature type="region of interest" description="Disordered" evidence="4">
    <location>
        <begin position="359"/>
        <end position="555"/>
    </location>
</feature>
<feature type="compositionally biased region" description="Basic and acidic residues" evidence="4">
    <location>
        <begin position="366"/>
        <end position="378"/>
    </location>
</feature>
<protein>
    <recommendedName>
        <fullName evidence="5">DUF4005 domain-containing protein</fullName>
    </recommendedName>
</protein>
<accession>A0ABC8UYJ9</accession>
<sequence>MGKSPGKWIKTVLFGKKSSKSGFPKDRTVEKKASIASNAASGDLAVDSPEIPDLLCPNTDRSGENIEFEKGTTANVPCDAAVLLPGKQDADAEVMRQEQAATTAQAAFRGYLARRAFWALKGIIRLQALVRGHLVRRQAVATFRCMQAIVKLQAVVRGRRVRLSDIGCEVLKKYSLGEPQVTKQVDLFGVSTSFRSEKLLTNAYVTKLLTSSPTAMPLSLQYEPLQPNSVSNWLERWSSSRFWEPLARPKKIVDAKPRRKHANMQVVDTEAGRPKRGVKKLSTTNGVDRSVNSSEFEKAKRNPRKVSSNQAELVQEPPQNELERVKRNLKKVSASAAVAADESEAITEKPGLNLKKVSSSAIADVPDQRIDNSSEKMSDPPGRVYQQDVTETPPKPLVVDESLDVQDDNPPDEEMRSLENSAKVGNSPTENELSFKEDETSKENQRTRRRKSLPAKQEYPENVSQNTPTLPSYMAVTESAKAKLKAQGSLRSSEDGAESGFVRRNSLPSSTNGKISSLSPRIQKLVQANGKVGSRSDRSLLSSRDEKVLQPGWRR</sequence>
<evidence type="ECO:0000259" key="5">
    <source>
        <dbReference type="Pfam" id="PF13178"/>
    </source>
</evidence>
<evidence type="ECO:0000256" key="3">
    <source>
        <dbReference type="ARBA" id="ARBA00024378"/>
    </source>
</evidence>
<feature type="domain" description="DUF4005" evidence="5">
    <location>
        <begin position="446"/>
        <end position="536"/>
    </location>
</feature>
<comment type="subunit">
    <text evidence="3">Binds to multiple calmodulin (CaM) in the presence of Ca(2+) and CaM-like proteins.</text>
</comment>
<organism evidence="6 7">
    <name type="scientific">Ilex paraguariensis</name>
    <name type="common">yerba mate</name>
    <dbReference type="NCBI Taxonomy" id="185542"/>
    <lineage>
        <taxon>Eukaryota</taxon>
        <taxon>Viridiplantae</taxon>
        <taxon>Streptophyta</taxon>
        <taxon>Embryophyta</taxon>
        <taxon>Tracheophyta</taxon>
        <taxon>Spermatophyta</taxon>
        <taxon>Magnoliopsida</taxon>
        <taxon>eudicotyledons</taxon>
        <taxon>Gunneridae</taxon>
        <taxon>Pentapetalae</taxon>
        <taxon>asterids</taxon>
        <taxon>campanulids</taxon>
        <taxon>Aquifoliales</taxon>
        <taxon>Aquifoliaceae</taxon>
        <taxon>Ilex</taxon>
    </lineage>
</organism>
<feature type="compositionally biased region" description="Acidic residues" evidence="4">
    <location>
        <begin position="401"/>
        <end position="412"/>
    </location>
</feature>
<dbReference type="InterPro" id="IPR000048">
    <property type="entry name" value="IQ_motif_EF-hand-BS"/>
</dbReference>
<comment type="similarity">
    <text evidence="2">Belongs to the IQD family.</text>
</comment>
<comment type="caution">
    <text evidence="6">The sequence shown here is derived from an EMBL/GenBank/DDBJ whole genome shotgun (WGS) entry which is preliminary data.</text>
</comment>
<evidence type="ECO:0000313" key="7">
    <source>
        <dbReference type="Proteomes" id="UP001642360"/>
    </source>
</evidence>
<evidence type="ECO:0000313" key="6">
    <source>
        <dbReference type="EMBL" id="CAK9186125.1"/>
    </source>
</evidence>
<evidence type="ECO:0000256" key="2">
    <source>
        <dbReference type="ARBA" id="ARBA00024341"/>
    </source>
</evidence>
<proteinExistence type="inferred from homology"/>
<dbReference type="InterPro" id="IPR025064">
    <property type="entry name" value="DUF4005"/>
</dbReference>
<name>A0ABC8UYJ9_9AQUA</name>
<feature type="compositionally biased region" description="Polar residues" evidence="4">
    <location>
        <begin position="281"/>
        <end position="294"/>
    </location>
</feature>
<feature type="region of interest" description="Disordered" evidence="4">
    <location>
        <begin position="269"/>
        <end position="324"/>
    </location>
</feature>
<feature type="compositionally biased region" description="Polar residues" evidence="4">
    <location>
        <begin position="506"/>
        <end position="520"/>
    </location>
</feature>
<feature type="compositionally biased region" description="Polar residues" evidence="4">
    <location>
        <begin position="418"/>
        <end position="432"/>
    </location>
</feature>
<feature type="compositionally biased region" description="Basic and acidic residues" evidence="4">
    <location>
        <begin position="534"/>
        <end position="548"/>
    </location>
</feature>
<dbReference type="PANTHER" id="PTHR32295">
    <property type="entry name" value="IQ-DOMAIN 5-RELATED"/>
    <property type="match status" value="1"/>
</dbReference>
<dbReference type="Proteomes" id="UP001642360">
    <property type="component" value="Unassembled WGS sequence"/>
</dbReference>
<dbReference type="Pfam" id="PF00612">
    <property type="entry name" value="IQ"/>
    <property type="match status" value="3"/>
</dbReference>
<dbReference type="EMBL" id="CAUOFW020009501">
    <property type="protein sequence ID" value="CAK9186125.1"/>
    <property type="molecule type" value="Genomic_DNA"/>
</dbReference>
<dbReference type="SMART" id="SM00015">
    <property type="entry name" value="IQ"/>
    <property type="match status" value="3"/>
</dbReference>